<dbReference type="Gene3D" id="3.30.497.10">
    <property type="entry name" value="Antithrombin, subunit I, domain 2"/>
    <property type="match status" value="1"/>
</dbReference>
<evidence type="ECO:0000256" key="1">
    <source>
        <dbReference type="SAM" id="MobiDB-lite"/>
    </source>
</evidence>
<proteinExistence type="predicted"/>
<dbReference type="SMR" id="A0A5F9CCT9"/>
<dbReference type="Ensembl" id="ENSOCUT00000061683.1">
    <property type="protein sequence ID" value="ENSOCUP00000031395.1"/>
    <property type="gene ID" value="ENSOCUG00000032044.1"/>
</dbReference>
<dbReference type="InParanoid" id="A0A5F9CCT9"/>
<dbReference type="STRING" id="9986.ENSOCUP00000031395"/>
<evidence type="ECO:0000313" key="2">
    <source>
        <dbReference type="Ensembl" id="ENSOCUP00000031395.1"/>
    </source>
</evidence>
<dbReference type="AlphaFoldDB" id="A0A5F9CCT9"/>
<evidence type="ECO:0000313" key="3">
    <source>
        <dbReference type="Proteomes" id="UP000001811"/>
    </source>
</evidence>
<sequence>MRALRKGDGSSPGQSRCRGPGAGRKVQPGGERGLGPRPAVFSVRRIPGVPRLRRGLSPAAQDEGGSRTQGWRGGSRGGLGEVFAVFWRSGAPSGSVSNFPEVSRDGPQGEGSSINRPGAGGGRRAGSAAARQRLRPEQPSPPGPPQPTQSTPASQPCAPSSSSAPGTAEKLSPKATTLAERSANLAFSLYQAMAKDQAVENILLSPVVVASSLGLV</sequence>
<dbReference type="GeneTree" id="ENSGT00940000156163"/>
<dbReference type="Bgee" id="ENSOCUG00000032044">
    <property type="expression patterns" value="Expressed in uterus and 19 other cell types or tissues"/>
</dbReference>
<dbReference type="InterPro" id="IPR042178">
    <property type="entry name" value="Serpin_sf_1"/>
</dbReference>
<keyword evidence="3" id="KW-1185">Reference proteome</keyword>
<feature type="region of interest" description="Disordered" evidence="1">
    <location>
        <begin position="90"/>
        <end position="175"/>
    </location>
</feature>
<reference evidence="2" key="3">
    <citation type="submission" date="2025-09" db="UniProtKB">
        <authorList>
            <consortium name="Ensembl"/>
        </authorList>
    </citation>
    <scope>IDENTIFICATION</scope>
    <source>
        <strain evidence="2">Thorbecke</strain>
    </source>
</reference>
<reference evidence="2" key="2">
    <citation type="submission" date="2025-08" db="UniProtKB">
        <authorList>
            <consortium name="Ensembl"/>
        </authorList>
    </citation>
    <scope>IDENTIFICATION</scope>
    <source>
        <strain evidence="2">Thorbecke</strain>
    </source>
</reference>
<accession>A0A5F9CCT9</accession>
<dbReference type="Proteomes" id="UP000001811">
    <property type="component" value="Chromosome 1"/>
</dbReference>
<feature type="region of interest" description="Disordered" evidence="1">
    <location>
        <begin position="1"/>
        <end position="78"/>
    </location>
</feature>
<dbReference type="EMBL" id="AAGW02008236">
    <property type="status" value="NOT_ANNOTATED_CDS"/>
    <property type="molecule type" value="Genomic_DNA"/>
</dbReference>
<feature type="compositionally biased region" description="Pro residues" evidence="1">
    <location>
        <begin position="138"/>
        <end position="147"/>
    </location>
</feature>
<feature type="compositionally biased region" description="Low complexity" evidence="1">
    <location>
        <begin position="148"/>
        <end position="168"/>
    </location>
</feature>
<protein>
    <recommendedName>
        <fullName evidence="4">Serpin domain-containing protein</fullName>
    </recommendedName>
</protein>
<dbReference type="InterPro" id="IPR036186">
    <property type="entry name" value="Serpin_sf"/>
</dbReference>
<dbReference type="SUPFAM" id="SSF56574">
    <property type="entry name" value="Serpins"/>
    <property type="match status" value="1"/>
</dbReference>
<evidence type="ECO:0008006" key="4">
    <source>
        <dbReference type="Google" id="ProtNLM"/>
    </source>
</evidence>
<name>A0A5F9CCT9_RABIT</name>
<organism evidence="2 3">
    <name type="scientific">Oryctolagus cuniculus</name>
    <name type="common">Rabbit</name>
    <dbReference type="NCBI Taxonomy" id="9986"/>
    <lineage>
        <taxon>Eukaryota</taxon>
        <taxon>Metazoa</taxon>
        <taxon>Chordata</taxon>
        <taxon>Craniata</taxon>
        <taxon>Vertebrata</taxon>
        <taxon>Euteleostomi</taxon>
        <taxon>Mammalia</taxon>
        <taxon>Eutheria</taxon>
        <taxon>Euarchontoglires</taxon>
        <taxon>Glires</taxon>
        <taxon>Lagomorpha</taxon>
        <taxon>Leporidae</taxon>
        <taxon>Oryctolagus</taxon>
    </lineage>
</organism>
<reference evidence="2 3" key="1">
    <citation type="journal article" date="2011" name="Nature">
        <title>A high-resolution map of human evolutionary constraint using 29 mammals.</title>
        <authorList>
            <person name="Lindblad-Toh K."/>
            <person name="Garber M."/>
            <person name="Zuk O."/>
            <person name="Lin M.F."/>
            <person name="Parker B.J."/>
            <person name="Washietl S."/>
            <person name="Kheradpour P."/>
            <person name="Ernst J."/>
            <person name="Jordan G."/>
            <person name="Mauceli E."/>
            <person name="Ward L.D."/>
            <person name="Lowe C.B."/>
            <person name="Holloway A.K."/>
            <person name="Clamp M."/>
            <person name="Gnerre S."/>
            <person name="Alfoldi J."/>
            <person name="Beal K."/>
            <person name="Chang J."/>
            <person name="Clawson H."/>
            <person name="Cuff J."/>
            <person name="Di Palma F."/>
            <person name="Fitzgerald S."/>
            <person name="Flicek P."/>
            <person name="Guttman M."/>
            <person name="Hubisz M.J."/>
            <person name="Jaffe D.B."/>
            <person name="Jungreis I."/>
            <person name="Kent W.J."/>
            <person name="Kostka D."/>
            <person name="Lara M."/>
            <person name="Martins A.L."/>
            <person name="Massingham T."/>
            <person name="Moltke I."/>
            <person name="Raney B.J."/>
            <person name="Rasmussen M.D."/>
            <person name="Robinson J."/>
            <person name="Stark A."/>
            <person name="Vilella A.J."/>
            <person name="Wen J."/>
            <person name="Xie X."/>
            <person name="Zody M.C."/>
            <person name="Baldwin J."/>
            <person name="Bloom T."/>
            <person name="Chin C.W."/>
            <person name="Heiman D."/>
            <person name="Nicol R."/>
            <person name="Nusbaum C."/>
            <person name="Young S."/>
            <person name="Wilkinson J."/>
            <person name="Worley K.C."/>
            <person name="Kovar C.L."/>
            <person name="Muzny D.M."/>
            <person name="Gibbs R.A."/>
            <person name="Cree A."/>
            <person name="Dihn H.H."/>
            <person name="Fowler G."/>
            <person name="Jhangiani S."/>
            <person name="Joshi V."/>
            <person name="Lee S."/>
            <person name="Lewis L.R."/>
            <person name="Nazareth L.V."/>
            <person name="Okwuonu G."/>
            <person name="Santibanez J."/>
            <person name="Warren W.C."/>
            <person name="Mardis E.R."/>
            <person name="Weinstock G.M."/>
            <person name="Wilson R.K."/>
            <person name="Delehaunty K."/>
            <person name="Dooling D."/>
            <person name="Fronik C."/>
            <person name="Fulton L."/>
            <person name="Fulton B."/>
            <person name="Graves T."/>
            <person name="Minx P."/>
            <person name="Sodergren E."/>
            <person name="Birney E."/>
            <person name="Margulies E.H."/>
            <person name="Herrero J."/>
            <person name="Green E.D."/>
            <person name="Haussler D."/>
            <person name="Siepel A."/>
            <person name="Goldman N."/>
            <person name="Pollard K.S."/>
            <person name="Pedersen J.S."/>
            <person name="Lander E.S."/>
            <person name="Kellis M."/>
        </authorList>
    </citation>
    <scope>NUCLEOTIDE SEQUENCE [LARGE SCALE GENOMIC DNA]</scope>
    <source>
        <strain evidence="2 3">Thorbecke inbred</strain>
    </source>
</reference>